<protein>
    <submittedName>
        <fullName evidence="1">Uncharacterized protein</fullName>
    </submittedName>
</protein>
<dbReference type="EMBL" id="PNCI01000120">
    <property type="protein sequence ID" value="TMP22740.1"/>
    <property type="molecule type" value="Genomic_DNA"/>
</dbReference>
<evidence type="ECO:0000313" key="1">
    <source>
        <dbReference type="EMBL" id="TMP22740.1"/>
    </source>
</evidence>
<organism evidence="1 2">
    <name type="scientific">Pseudoalteromonas rubra</name>
    <dbReference type="NCBI Taxonomy" id="43658"/>
    <lineage>
        <taxon>Bacteria</taxon>
        <taxon>Pseudomonadati</taxon>
        <taxon>Pseudomonadota</taxon>
        <taxon>Gammaproteobacteria</taxon>
        <taxon>Alteromonadales</taxon>
        <taxon>Pseudoalteromonadaceae</taxon>
        <taxon>Pseudoalteromonas</taxon>
    </lineage>
</organism>
<evidence type="ECO:0000313" key="2">
    <source>
        <dbReference type="Proteomes" id="UP000310249"/>
    </source>
</evidence>
<proteinExistence type="predicted"/>
<gene>
    <name evidence="1" type="ORF">CWB99_23850</name>
</gene>
<dbReference type="OrthoDB" id="6311251at2"/>
<reference evidence="2" key="2">
    <citation type="submission" date="2019-06" db="EMBL/GenBank/DDBJ databases">
        <title>Co-occurence of chitin degradation, pigmentation and bioactivity in marine Pseudoalteromonas.</title>
        <authorList>
            <person name="Sonnenschein E.C."/>
            <person name="Bech P.K."/>
        </authorList>
    </citation>
    <scope>NUCLEOTIDE SEQUENCE [LARGE SCALE GENOMIC DNA]</scope>
    <source>
        <strain evidence="2">S2676</strain>
    </source>
</reference>
<accession>A0A5S3WER0</accession>
<reference evidence="1 2" key="1">
    <citation type="submission" date="2018-01" db="EMBL/GenBank/DDBJ databases">
        <authorList>
            <person name="Paulsen S."/>
            <person name="Gram L.K."/>
        </authorList>
    </citation>
    <scope>NUCLEOTIDE SEQUENCE [LARGE SCALE GENOMIC DNA]</scope>
    <source>
        <strain evidence="1 2">S2676</strain>
    </source>
</reference>
<sequence>MNNPLITLLFGALTFPGAAENMLWRADNGAQAYCIKDKDTVCFVMINGTTTQVREIESKNIGKLGITPKAHYEKVVTFPSKWISSTNQGDLIEFTTLAWLKSERYTVSGVVFVDNNGKYTHQ</sequence>
<dbReference type="RefSeq" id="WP_138553579.1">
    <property type="nucleotide sequence ID" value="NZ_PNCH01000080.1"/>
</dbReference>
<dbReference type="AlphaFoldDB" id="A0A5S3WER0"/>
<comment type="caution">
    <text evidence="1">The sequence shown here is derived from an EMBL/GenBank/DDBJ whole genome shotgun (WGS) entry which is preliminary data.</text>
</comment>
<dbReference type="Proteomes" id="UP000310249">
    <property type="component" value="Unassembled WGS sequence"/>
</dbReference>
<name>A0A5S3WER0_9GAMM</name>